<evidence type="ECO:0008006" key="3">
    <source>
        <dbReference type="Google" id="ProtNLM"/>
    </source>
</evidence>
<sequence length="565" mass="62955">MDKSGTRHWLDRYGKGYHAWIREGNAFSRPCGLCELRFDSDGRHFGGRADVNGLLTLGVSTRLSTEELRHHIVLAFTLLRLRHCLLTATAELRTLEVEPWFSVGIPGTADAAIRDAGSALKFLDPAVDSVSDEVDFYTHAQNVARIISPSETLARGFVLSRKAEGSSTRQTLHFLFVFAHEIVDGLSCMSWMVDFIRIMNTPTKQLRESIETAILPDSIRANLPPAQEDLYAPVATTKARTRWFWAITIILRHVKKPMPSAFPNPLRRETPLSKAKPFPPKYPNVLDYSQTPPLNTFYVQLQLSPAASQRLYRLCKETKASIGAGGFVLVAMAMMAVHEARYPDEPDEARRPFVGSFPLNPRPFFGAKGLLESVMLAFSKGIVLPFLPSHLDLEGRFRFLVRQASRQLSAFQKRDRPADTVAYMGINGAGRLLASNYIDAVERLRDILPTHLKDAIPPPQGAYEVPPWGLSQSTCGVSSIGLVDWSASRFDLGRDPQDGVVASVERFSSGVRVRETEFLVGTWSEDGIVKAGVSFDGNFIDENTVHIWTEKMKSLLEVSDLKARL</sequence>
<accession>A0A7C8II01</accession>
<dbReference type="InParanoid" id="A0A7C8II01"/>
<dbReference type="PANTHER" id="PTHR28037">
    <property type="entry name" value="ALCOHOL O-ACETYLTRANSFERASE 1-RELATED"/>
    <property type="match status" value="1"/>
</dbReference>
<comment type="caution">
    <text evidence="1">The sequence shown here is derived from an EMBL/GenBank/DDBJ whole genome shotgun (WGS) entry which is preliminary data.</text>
</comment>
<dbReference type="AlphaFoldDB" id="A0A7C8II01"/>
<gene>
    <name evidence="1" type="ORF">GQX73_g9392</name>
</gene>
<proteinExistence type="predicted"/>
<dbReference type="InterPro" id="IPR052058">
    <property type="entry name" value="Alcohol_O-acetyltransferase"/>
</dbReference>
<dbReference type="PANTHER" id="PTHR28037:SF1">
    <property type="entry name" value="ALCOHOL O-ACETYLTRANSFERASE 1-RELATED"/>
    <property type="match status" value="1"/>
</dbReference>
<organism evidence="1 2">
    <name type="scientific">Xylaria multiplex</name>
    <dbReference type="NCBI Taxonomy" id="323545"/>
    <lineage>
        <taxon>Eukaryota</taxon>
        <taxon>Fungi</taxon>
        <taxon>Dikarya</taxon>
        <taxon>Ascomycota</taxon>
        <taxon>Pezizomycotina</taxon>
        <taxon>Sordariomycetes</taxon>
        <taxon>Xylariomycetidae</taxon>
        <taxon>Xylariales</taxon>
        <taxon>Xylariaceae</taxon>
        <taxon>Xylaria</taxon>
    </lineage>
</organism>
<keyword evidence="2" id="KW-1185">Reference proteome</keyword>
<evidence type="ECO:0000313" key="1">
    <source>
        <dbReference type="EMBL" id="KAF2964166.1"/>
    </source>
</evidence>
<dbReference type="Proteomes" id="UP000481858">
    <property type="component" value="Unassembled WGS sequence"/>
</dbReference>
<dbReference type="Gene3D" id="3.30.559.10">
    <property type="entry name" value="Chloramphenicol acetyltransferase-like domain"/>
    <property type="match status" value="1"/>
</dbReference>
<evidence type="ECO:0000313" key="2">
    <source>
        <dbReference type="Proteomes" id="UP000481858"/>
    </source>
</evidence>
<dbReference type="OrthoDB" id="3355480at2759"/>
<name>A0A7C8II01_9PEZI</name>
<protein>
    <recommendedName>
        <fullName evidence="3">Condensation domain-containing protein</fullName>
    </recommendedName>
</protein>
<dbReference type="EMBL" id="WUBL01000163">
    <property type="protein sequence ID" value="KAF2964166.1"/>
    <property type="molecule type" value="Genomic_DNA"/>
</dbReference>
<dbReference type="InterPro" id="IPR023213">
    <property type="entry name" value="CAT-like_dom_sf"/>
</dbReference>
<reference evidence="1 2" key="1">
    <citation type="submission" date="2019-12" db="EMBL/GenBank/DDBJ databases">
        <title>Draft genome sequence of the ascomycete Xylaria multiplex DSM 110363.</title>
        <authorList>
            <person name="Buettner E."/>
            <person name="Kellner H."/>
        </authorList>
    </citation>
    <scope>NUCLEOTIDE SEQUENCE [LARGE SCALE GENOMIC DNA]</scope>
    <source>
        <strain evidence="1 2">DSM 110363</strain>
    </source>
</reference>